<name>A0A4U5J9Q2_9EURY</name>
<dbReference type="Pfam" id="PF00583">
    <property type="entry name" value="Acetyltransf_1"/>
    <property type="match status" value="1"/>
</dbReference>
<protein>
    <submittedName>
        <fullName evidence="4">GNAT family N-acetyltransferase</fullName>
    </submittedName>
</protein>
<dbReference type="AlphaFoldDB" id="A0A4U5J9Q2"/>
<dbReference type="EMBL" id="QKNX01000006">
    <property type="protein sequence ID" value="TKR24961.1"/>
    <property type="molecule type" value="Genomic_DNA"/>
</dbReference>
<feature type="domain" description="N-acetyltransferase" evidence="3">
    <location>
        <begin position="1"/>
        <end position="150"/>
    </location>
</feature>
<dbReference type="GO" id="GO:0016747">
    <property type="term" value="F:acyltransferase activity, transferring groups other than amino-acyl groups"/>
    <property type="evidence" value="ECO:0007669"/>
    <property type="project" value="InterPro"/>
</dbReference>
<evidence type="ECO:0000313" key="4">
    <source>
        <dbReference type="EMBL" id="TKR24961.1"/>
    </source>
</evidence>
<dbReference type="Gene3D" id="3.40.630.30">
    <property type="match status" value="1"/>
</dbReference>
<organism evidence="4 5">
    <name type="scientific">Natronomonas salsuginis</name>
    <dbReference type="NCBI Taxonomy" id="2217661"/>
    <lineage>
        <taxon>Archaea</taxon>
        <taxon>Methanobacteriati</taxon>
        <taxon>Methanobacteriota</taxon>
        <taxon>Stenosarchaea group</taxon>
        <taxon>Halobacteria</taxon>
        <taxon>Halobacteriales</taxon>
        <taxon>Natronomonadaceae</taxon>
        <taxon>Natronomonas</taxon>
    </lineage>
</organism>
<accession>A0A4U5J9Q2</accession>
<comment type="caution">
    <text evidence="4">The sequence shown here is derived from an EMBL/GenBank/DDBJ whole genome shotgun (WGS) entry which is preliminary data.</text>
</comment>
<reference evidence="4 5" key="1">
    <citation type="submission" date="2019-04" db="EMBL/GenBank/DDBJ databases">
        <title>Natronomonas sp. F20-122 a newhaloarchaeon isolated from a saline saltern of Isla Bacuta, Huelva, Spain.</title>
        <authorList>
            <person name="Duran-Viseras A."/>
            <person name="Sanchez-Porro C."/>
            <person name="Ventosa A."/>
        </authorList>
    </citation>
    <scope>NUCLEOTIDE SEQUENCE [LARGE SCALE GENOMIC DNA]</scope>
    <source>
        <strain evidence="4 5">F20-122</strain>
    </source>
</reference>
<sequence>MTIRQARHDDREAIVSFTTDTWDRLGGDYVPDAFDGWVDTDGPTQRTLVAILDERPVGICQGVLLSPHEAWALGMRVDPDVRGRDIGRRLTETVFEWAAGRGATVCRNMVFSWNAAGMGQSRALGFEPLTAFRWLEPTPDADARYDLTVETDPALAWSAFHGSDAFGELCGLGLDLEESWALAELTPDRLKSAETTLAVRDAERLRGMSYRVRTFEQEDDGETRRWAEYGVGAWDDVEALRSLAAAIARDAANAGAECARVLAPETPRHVSDAAHARIDTSEEPDFVFERDLSAYR</sequence>
<dbReference type="CDD" id="cd04301">
    <property type="entry name" value="NAT_SF"/>
    <property type="match status" value="1"/>
</dbReference>
<proteinExistence type="predicted"/>
<dbReference type="InterPro" id="IPR016181">
    <property type="entry name" value="Acyl_CoA_acyltransferase"/>
</dbReference>
<dbReference type="PROSITE" id="PS51186">
    <property type="entry name" value="GNAT"/>
    <property type="match status" value="1"/>
</dbReference>
<evidence type="ECO:0000256" key="2">
    <source>
        <dbReference type="ARBA" id="ARBA00023315"/>
    </source>
</evidence>
<dbReference type="PANTHER" id="PTHR43877">
    <property type="entry name" value="AMINOALKYLPHOSPHONATE N-ACETYLTRANSFERASE-RELATED-RELATED"/>
    <property type="match status" value="1"/>
</dbReference>
<dbReference type="SUPFAM" id="SSF55729">
    <property type="entry name" value="Acyl-CoA N-acyltransferases (Nat)"/>
    <property type="match status" value="1"/>
</dbReference>
<dbReference type="InterPro" id="IPR050832">
    <property type="entry name" value="Bact_Acetyltransf"/>
</dbReference>
<keyword evidence="1 4" id="KW-0808">Transferase</keyword>
<keyword evidence="2" id="KW-0012">Acyltransferase</keyword>
<evidence type="ECO:0000259" key="3">
    <source>
        <dbReference type="PROSITE" id="PS51186"/>
    </source>
</evidence>
<evidence type="ECO:0000256" key="1">
    <source>
        <dbReference type="ARBA" id="ARBA00022679"/>
    </source>
</evidence>
<dbReference type="InterPro" id="IPR000182">
    <property type="entry name" value="GNAT_dom"/>
</dbReference>
<gene>
    <name evidence="4" type="ORF">DM868_13535</name>
</gene>
<keyword evidence="5" id="KW-1185">Reference proteome</keyword>
<dbReference type="Proteomes" id="UP000308037">
    <property type="component" value="Unassembled WGS sequence"/>
</dbReference>
<evidence type="ECO:0000313" key="5">
    <source>
        <dbReference type="Proteomes" id="UP000308037"/>
    </source>
</evidence>